<evidence type="ECO:0000256" key="2">
    <source>
        <dbReference type="ARBA" id="ARBA00022801"/>
    </source>
</evidence>
<dbReference type="STRING" id="3847.A0A0R0KA28"/>
<dbReference type="InParanoid" id="A0A0R0KA28"/>
<protein>
    <recommendedName>
        <fullName evidence="3">3'-5' exonuclease domain-containing protein</fullName>
    </recommendedName>
</protein>
<keyword evidence="1" id="KW-0540">Nuclease</keyword>
<organism evidence="4">
    <name type="scientific">Glycine max</name>
    <name type="common">Soybean</name>
    <name type="synonym">Glycine hispida</name>
    <dbReference type="NCBI Taxonomy" id="3847"/>
    <lineage>
        <taxon>Eukaryota</taxon>
        <taxon>Viridiplantae</taxon>
        <taxon>Streptophyta</taxon>
        <taxon>Embryophyta</taxon>
        <taxon>Tracheophyta</taxon>
        <taxon>Spermatophyta</taxon>
        <taxon>Magnoliopsida</taxon>
        <taxon>eudicotyledons</taxon>
        <taxon>Gunneridae</taxon>
        <taxon>Pentapetalae</taxon>
        <taxon>rosids</taxon>
        <taxon>fabids</taxon>
        <taxon>Fabales</taxon>
        <taxon>Fabaceae</taxon>
        <taxon>Papilionoideae</taxon>
        <taxon>50 kb inversion clade</taxon>
        <taxon>NPAAA clade</taxon>
        <taxon>indigoferoid/millettioid clade</taxon>
        <taxon>Phaseoleae</taxon>
        <taxon>Glycine</taxon>
        <taxon>Glycine subgen. Soja</taxon>
    </lineage>
</organism>
<dbReference type="GO" id="GO:0005634">
    <property type="term" value="C:nucleus"/>
    <property type="evidence" value="ECO:0000318"/>
    <property type="project" value="GO_Central"/>
</dbReference>
<dbReference type="Pfam" id="PF01612">
    <property type="entry name" value="DNA_pol_A_exo1"/>
    <property type="match status" value="1"/>
</dbReference>
<dbReference type="PANTHER" id="PTHR13620:SF121">
    <property type="entry name" value="EMB|CAB82946.1-RELATED"/>
    <property type="match status" value="1"/>
</dbReference>
<dbReference type="InterPro" id="IPR012337">
    <property type="entry name" value="RNaseH-like_sf"/>
</dbReference>
<reference evidence="5" key="2">
    <citation type="submission" date="2018-02" db="UniProtKB">
        <authorList>
            <consortium name="EnsemblPlants"/>
        </authorList>
    </citation>
    <scope>IDENTIFICATION</scope>
    <source>
        <strain evidence="5">Williams 82</strain>
    </source>
</reference>
<dbReference type="GO" id="GO:0006139">
    <property type="term" value="P:nucleobase-containing compound metabolic process"/>
    <property type="evidence" value="ECO:0007669"/>
    <property type="project" value="InterPro"/>
</dbReference>
<evidence type="ECO:0000259" key="3">
    <source>
        <dbReference type="Pfam" id="PF01612"/>
    </source>
</evidence>
<reference evidence="4 5" key="1">
    <citation type="journal article" date="2010" name="Nature">
        <title>Genome sequence of the palaeopolyploid soybean.</title>
        <authorList>
            <person name="Schmutz J."/>
            <person name="Cannon S.B."/>
            <person name="Schlueter J."/>
            <person name="Ma J."/>
            <person name="Mitros T."/>
            <person name="Nelson W."/>
            <person name="Hyten D.L."/>
            <person name="Song Q."/>
            <person name="Thelen J.J."/>
            <person name="Cheng J."/>
            <person name="Xu D."/>
            <person name="Hellsten U."/>
            <person name="May G.D."/>
            <person name="Yu Y."/>
            <person name="Sakurai T."/>
            <person name="Umezawa T."/>
            <person name="Bhattacharyya M.K."/>
            <person name="Sandhu D."/>
            <person name="Valliyodan B."/>
            <person name="Lindquist E."/>
            <person name="Peto M."/>
            <person name="Grant D."/>
            <person name="Shu S."/>
            <person name="Goodstein D."/>
            <person name="Barry K."/>
            <person name="Futrell-Griggs M."/>
            <person name="Abernathy B."/>
            <person name="Du J."/>
            <person name="Tian Z."/>
            <person name="Zhu L."/>
            <person name="Gill N."/>
            <person name="Joshi T."/>
            <person name="Libault M."/>
            <person name="Sethuraman A."/>
            <person name="Zhang X.-C."/>
            <person name="Shinozaki K."/>
            <person name="Nguyen H.T."/>
            <person name="Wing R.A."/>
            <person name="Cregan P."/>
            <person name="Specht J."/>
            <person name="Grimwood J."/>
            <person name="Rokhsar D."/>
            <person name="Stacey G."/>
            <person name="Shoemaker R.C."/>
            <person name="Jackson S.A."/>
        </authorList>
    </citation>
    <scope>NUCLEOTIDE SEQUENCE</scope>
    <source>
        <strain evidence="5">cv. Williams 82</strain>
        <tissue evidence="4">Callus</tissue>
    </source>
</reference>
<dbReference type="GO" id="GO:0005737">
    <property type="term" value="C:cytoplasm"/>
    <property type="evidence" value="ECO:0000318"/>
    <property type="project" value="GO_Central"/>
</dbReference>
<dbReference type="PANTHER" id="PTHR13620">
    <property type="entry name" value="3-5 EXONUCLEASE"/>
    <property type="match status" value="1"/>
</dbReference>
<dbReference type="Gene3D" id="3.30.420.10">
    <property type="entry name" value="Ribonuclease H-like superfamily/Ribonuclease H"/>
    <property type="match status" value="1"/>
</dbReference>
<dbReference type="InterPro" id="IPR002562">
    <property type="entry name" value="3'-5'_exonuclease_dom"/>
</dbReference>
<reference evidence="4" key="3">
    <citation type="submission" date="2018-07" db="EMBL/GenBank/DDBJ databases">
        <title>WGS assembly of Glycine max.</title>
        <authorList>
            <person name="Schmutz J."/>
            <person name="Cannon S."/>
            <person name="Schlueter J."/>
            <person name="Ma J."/>
            <person name="Mitros T."/>
            <person name="Nelson W."/>
            <person name="Hyten D."/>
            <person name="Song Q."/>
            <person name="Thelen J."/>
            <person name="Cheng J."/>
            <person name="Xu D."/>
            <person name="Hellsten U."/>
            <person name="May G."/>
            <person name="Yu Y."/>
            <person name="Sakurai T."/>
            <person name="Umezawa T."/>
            <person name="Bhattacharyya M."/>
            <person name="Sandhu D."/>
            <person name="Valliyodan B."/>
            <person name="Lindquist E."/>
            <person name="Peto M."/>
            <person name="Grant D."/>
            <person name="Shu S."/>
            <person name="Goodstein D."/>
            <person name="Barry K."/>
            <person name="Futrell-Griggs M."/>
            <person name="Abernathy B."/>
            <person name="Du J."/>
            <person name="Tian Z."/>
            <person name="Zhu L."/>
            <person name="Gill N."/>
            <person name="Joshi T."/>
            <person name="Libault M."/>
            <person name="Sethuraman A."/>
            <person name="Zhang X."/>
            <person name="Shinozaki K."/>
            <person name="Nguyen H."/>
            <person name="Wing R."/>
            <person name="Cregan P."/>
            <person name="Specht J."/>
            <person name="Grimwood J."/>
            <person name="Rokhsar D."/>
            <person name="Stacey G."/>
            <person name="Shoemaker R."/>
            <person name="Jackson S."/>
        </authorList>
    </citation>
    <scope>NUCLEOTIDE SEQUENCE</scope>
    <source>
        <tissue evidence="4">Callus</tissue>
    </source>
</reference>
<dbReference type="OMA" id="RRPGLKD"/>
<name>A0A0R0KA28_SOYBN</name>
<evidence type="ECO:0000313" key="6">
    <source>
        <dbReference type="Proteomes" id="UP000008827"/>
    </source>
</evidence>
<dbReference type="SMR" id="A0A0R0KA28"/>
<feature type="domain" description="3'-5' exonuclease" evidence="3">
    <location>
        <begin position="45"/>
        <end position="110"/>
    </location>
</feature>
<proteinExistence type="predicted"/>
<dbReference type="InterPro" id="IPR036397">
    <property type="entry name" value="RNaseH_sf"/>
</dbReference>
<dbReference type="GO" id="GO:0003676">
    <property type="term" value="F:nucleic acid binding"/>
    <property type="evidence" value="ECO:0007669"/>
    <property type="project" value="InterPro"/>
</dbReference>
<dbReference type="InterPro" id="IPR051132">
    <property type="entry name" value="3-5_Exonuclease_domain"/>
</dbReference>
<dbReference type="AlphaFoldDB" id="A0A0R0KA28"/>
<sequence>MAMTMTASNNNPTVFFNPTTSKYLVFYDGLTIETIITYKGSIAGKQRVVGLDTEWIPVEKTKKKVAILQLCIENKCLIIQLFHMDNIPQSLRSFLMDSNFEFVGVGNDYGLEYNKGIDVSLLAKKKWPDQISFGAQKCLTKELVYLDMEKSKAVCAREWKSKELT</sequence>
<dbReference type="GO" id="GO:0008408">
    <property type="term" value="F:3'-5' exonuclease activity"/>
    <property type="evidence" value="ECO:0000318"/>
    <property type="project" value="GO_Central"/>
</dbReference>
<keyword evidence="2" id="KW-0378">Hydrolase</keyword>
<dbReference type="Gramene" id="KRH63674">
    <property type="protein sequence ID" value="KRH63674"/>
    <property type="gene ID" value="GLYMA_04G191000"/>
</dbReference>
<evidence type="ECO:0000256" key="1">
    <source>
        <dbReference type="ARBA" id="ARBA00022722"/>
    </source>
</evidence>
<evidence type="ECO:0000313" key="4">
    <source>
        <dbReference type="EMBL" id="KRH63674.1"/>
    </source>
</evidence>
<gene>
    <name evidence="4" type="ORF">GLYMA_04G191000</name>
</gene>
<evidence type="ECO:0000313" key="5">
    <source>
        <dbReference type="EnsemblPlants" id="KRH63674"/>
    </source>
</evidence>
<dbReference type="EMBL" id="CM000837">
    <property type="protein sequence ID" value="KRH63674.1"/>
    <property type="molecule type" value="Genomic_DNA"/>
</dbReference>
<accession>A0A0R0KA28</accession>
<dbReference type="CDD" id="cd06141">
    <property type="entry name" value="WRN_exo"/>
    <property type="match status" value="1"/>
</dbReference>
<keyword evidence="6" id="KW-1185">Reference proteome</keyword>
<dbReference type="SUPFAM" id="SSF53098">
    <property type="entry name" value="Ribonuclease H-like"/>
    <property type="match status" value="1"/>
</dbReference>
<dbReference type="EnsemblPlants" id="KRH63674">
    <property type="protein sequence ID" value="KRH63674"/>
    <property type="gene ID" value="GLYMA_04G191000"/>
</dbReference>
<dbReference type="Proteomes" id="UP000008827">
    <property type="component" value="Chromosome 4"/>
</dbReference>